<evidence type="ECO:0000256" key="3">
    <source>
        <dbReference type="ARBA" id="ARBA00011245"/>
    </source>
</evidence>
<evidence type="ECO:0000256" key="2">
    <source>
        <dbReference type="ARBA" id="ARBA00010168"/>
    </source>
</evidence>
<feature type="domain" description="EndoU" evidence="12">
    <location>
        <begin position="29"/>
        <end position="292"/>
    </location>
</feature>
<sequence length="292" mass="33434">MAWLPILACVLTCTTVFGAPPIFRGDSISRVELSEFATKLWGFDDNRNGTGDLVVDVGNYSGNSNADQSPNPFFTYVDADLLNTPTYQRFMKLLNNYDPYLERPETKTPEEEQEELEFLDEIMKTRVMTETLSFLIAKRYVTSATDLENKLKDMWFELYSRSTSYEALDSCGFAHTFVGEIDKSDKEVSGFHNWLSLMQKEQNGQVNYFGWVAITDPQLMAMKFTFNGYLKKYTGLWIGTSPEFEMAMYTVCFMARIDQICRFDLNGIETEIQTWTLATDSDNVGTAYPKVD</sequence>
<evidence type="ECO:0000256" key="4">
    <source>
        <dbReference type="ARBA" id="ARBA00022722"/>
    </source>
</evidence>
<dbReference type="SUPFAM" id="SSF142877">
    <property type="entry name" value="EndoU-like"/>
    <property type="match status" value="1"/>
</dbReference>
<name>A0ABM1E4N6_PRICU</name>
<dbReference type="InterPro" id="IPR018998">
    <property type="entry name" value="EndoU_C"/>
</dbReference>
<evidence type="ECO:0000256" key="9">
    <source>
        <dbReference type="ARBA" id="ARBA00023211"/>
    </source>
</evidence>
<protein>
    <recommendedName>
        <fullName evidence="11">Uridylate-specific endoribonuclease</fullName>
        <ecNumber evidence="11">4.6.1.-</ecNumber>
    </recommendedName>
</protein>
<keyword evidence="7 11" id="KW-0378">Hydrolase</keyword>
<keyword evidence="8 11" id="KW-0694">RNA-binding</keyword>
<keyword evidence="9 11" id="KW-0464">Manganese</keyword>
<dbReference type="GeneID" id="106808809"/>
<comment type="similarity">
    <text evidence="2 11">Belongs to the ENDOU family.</text>
</comment>
<proteinExistence type="inferred from homology"/>
<dbReference type="RefSeq" id="XP_014667157.1">
    <property type="nucleotide sequence ID" value="XM_014811671.1"/>
</dbReference>
<dbReference type="PANTHER" id="PTHR12439:SF42">
    <property type="entry name" value="ENDORIBONUCLEASE-RELATED"/>
    <property type="match status" value="1"/>
</dbReference>
<evidence type="ECO:0000256" key="7">
    <source>
        <dbReference type="ARBA" id="ARBA00022801"/>
    </source>
</evidence>
<evidence type="ECO:0000259" key="12">
    <source>
        <dbReference type="PROSITE" id="PS51959"/>
    </source>
</evidence>
<dbReference type="PROSITE" id="PS51959">
    <property type="entry name" value="ENDOU"/>
    <property type="match status" value="1"/>
</dbReference>
<comment type="subunit">
    <text evidence="3 11">Monomer.</text>
</comment>
<keyword evidence="11" id="KW-0732">Signal</keyword>
<dbReference type="EC" id="4.6.1.-" evidence="11"/>
<feature type="signal peptide" evidence="11">
    <location>
        <begin position="1"/>
        <end position="18"/>
    </location>
</feature>
<dbReference type="InterPro" id="IPR039787">
    <property type="entry name" value="ENDOU"/>
</dbReference>
<gene>
    <name evidence="14" type="primary">LOC106808809</name>
</gene>
<accession>A0ABM1E4N6</accession>
<keyword evidence="6 11" id="KW-0255">Endonuclease</keyword>
<dbReference type="Proteomes" id="UP000695022">
    <property type="component" value="Unplaced"/>
</dbReference>
<dbReference type="CDD" id="cd21159">
    <property type="entry name" value="XendoU"/>
    <property type="match status" value="1"/>
</dbReference>
<evidence type="ECO:0000256" key="10">
    <source>
        <dbReference type="ARBA" id="ARBA00023239"/>
    </source>
</evidence>
<dbReference type="InterPro" id="IPR037227">
    <property type="entry name" value="EndoU-like"/>
</dbReference>
<evidence type="ECO:0000256" key="6">
    <source>
        <dbReference type="ARBA" id="ARBA00022759"/>
    </source>
</evidence>
<organism evidence="13 14">
    <name type="scientific">Priapulus caudatus</name>
    <name type="common">Priapulid worm</name>
    <dbReference type="NCBI Taxonomy" id="37621"/>
    <lineage>
        <taxon>Eukaryota</taxon>
        <taxon>Metazoa</taxon>
        <taxon>Ecdysozoa</taxon>
        <taxon>Scalidophora</taxon>
        <taxon>Priapulida</taxon>
        <taxon>Priapulimorpha</taxon>
        <taxon>Priapulimorphida</taxon>
        <taxon>Priapulidae</taxon>
        <taxon>Priapulus</taxon>
    </lineage>
</organism>
<keyword evidence="13" id="KW-1185">Reference proteome</keyword>
<dbReference type="Pfam" id="PF09412">
    <property type="entry name" value="XendoU"/>
    <property type="match status" value="1"/>
</dbReference>
<evidence type="ECO:0000256" key="8">
    <source>
        <dbReference type="ARBA" id="ARBA00022884"/>
    </source>
</evidence>
<evidence type="ECO:0000256" key="1">
    <source>
        <dbReference type="ARBA" id="ARBA00001936"/>
    </source>
</evidence>
<reference evidence="14" key="1">
    <citation type="submission" date="2025-08" db="UniProtKB">
        <authorList>
            <consortium name="RefSeq"/>
        </authorList>
    </citation>
    <scope>IDENTIFICATION</scope>
</reference>
<keyword evidence="5 11" id="KW-0479">Metal-binding</keyword>
<dbReference type="PANTHER" id="PTHR12439">
    <property type="entry name" value="PLACENTAL PROTEIN 11-RELATED"/>
    <property type="match status" value="1"/>
</dbReference>
<keyword evidence="10" id="KW-0456">Lyase</keyword>
<evidence type="ECO:0000256" key="11">
    <source>
        <dbReference type="RuleBase" id="RU367085"/>
    </source>
</evidence>
<keyword evidence="4 11" id="KW-0540">Nuclease</keyword>
<comment type="cofactor">
    <cofactor evidence="1 11">
        <name>Mn(2+)</name>
        <dbReference type="ChEBI" id="CHEBI:29035"/>
    </cofactor>
</comment>
<evidence type="ECO:0000256" key="5">
    <source>
        <dbReference type="ARBA" id="ARBA00022723"/>
    </source>
</evidence>
<feature type="chain" id="PRO_5045012634" description="Uridylate-specific endoribonuclease" evidence="11">
    <location>
        <begin position="19"/>
        <end position="292"/>
    </location>
</feature>
<evidence type="ECO:0000313" key="14">
    <source>
        <dbReference type="RefSeq" id="XP_014667157.1"/>
    </source>
</evidence>
<evidence type="ECO:0000313" key="13">
    <source>
        <dbReference type="Proteomes" id="UP000695022"/>
    </source>
</evidence>
<comment type="catalytic activity">
    <reaction evidence="11">
        <text>ribonucleotidyl-uridine-RNA = a 5'-end dephospho-uridine-RNA + a 3'-end 2',3'-cyclophospho-ribonucleotide-RNA</text>
        <dbReference type="Rhea" id="RHEA:67792"/>
        <dbReference type="Rhea" id="RHEA-COMP:10464"/>
        <dbReference type="Rhea" id="RHEA-COMP:17354"/>
        <dbReference type="Rhea" id="RHEA-COMP:17356"/>
        <dbReference type="ChEBI" id="CHEBI:83064"/>
        <dbReference type="ChEBI" id="CHEBI:173117"/>
        <dbReference type="ChEBI" id="CHEBI:173224"/>
    </reaction>
</comment>